<dbReference type="AlphaFoldDB" id="A0A0J9WTC6"/>
<feature type="compositionally biased region" description="Polar residues" evidence="1">
    <location>
        <begin position="12"/>
        <end position="21"/>
    </location>
</feature>
<dbReference type="PANTHER" id="PTHR22949">
    <property type="entry name" value="WHITE COLLAR 2 PROTEIN WC2"/>
    <property type="match status" value="1"/>
</dbReference>
<dbReference type="GeneID" id="28955376"/>
<proteinExistence type="predicted"/>
<dbReference type="Pfam" id="PF26087">
    <property type="entry name" value="DUF8032"/>
    <property type="match status" value="1"/>
</dbReference>
<dbReference type="KEGG" id="fox:FOXG_14181"/>
<sequence length="333" mass="36903">MAYQTHDEPSPNYRSLYSTGLQAPKNPNDFDSDNHGDHFSTSGVTSGYISTGLDPSFLIDSAQTPRLAANSTSYTQFNSSVPAVSYPQHGQQLTAYGQPPLQHLQQPMYYPLQNQHQSTPPHALNSLYFQGDPCSGHLIAPQATTVSPEAGPQQPVSQHKHHLCRETAVDILPIYVTTPLSKSLSPELFPMQQARHPQDGERLKSPGNSTPDINPSMTHGPMPAATHLAVLRVDNSVPWITFQHPRERGQKQYTIYCDIKSVISDEFSPEFKQENCIYPRACCPKSQYKGNRWVYEADCNRMGWALAKLNPDCRADEVLSSKQLPVIAAGTAM</sequence>
<name>A0A0J9WTC6_FUSO4</name>
<dbReference type="EMBL" id="DS231717">
    <property type="protein sequence ID" value="KNB15797.1"/>
    <property type="molecule type" value="Genomic_DNA"/>
</dbReference>
<dbReference type="PANTHER" id="PTHR22949:SF0">
    <property type="entry name" value="RE27538P"/>
    <property type="match status" value="1"/>
</dbReference>
<reference evidence="3 4" key="1">
    <citation type="journal article" date="2010" name="Nature">
        <title>Comparative genomics reveals mobile pathogenicity chromosomes in Fusarium.</title>
        <authorList>
            <person name="Ma L.J."/>
            <person name="van der Does H.C."/>
            <person name="Borkovich K.A."/>
            <person name="Coleman J.J."/>
            <person name="Daboussi M.J."/>
            <person name="Di Pietro A."/>
            <person name="Dufresne M."/>
            <person name="Freitag M."/>
            <person name="Grabherr M."/>
            <person name="Henrissat B."/>
            <person name="Houterman P.M."/>
            <person name="Kang S."/>
            <person name="Shim W.B."/>
            <person name="Woloshuk C."/>
            <person name="Xie X."/>
            <person name="Xu J.R."/>
            <person name="Antoniw J."/>
            <person name="Baker S.E."/>
            <person name="Bluhm B.H."/>
            <person name="Breakspear A."/>
            <person name="Brown D.W."/>
            <person name="Butchko R.A."/>
            <person name="Chapman S."/>
            <person name="Coulson R."/>
            <person name="Coutinho P.M."/>
            <person name="Danchin E.G."/>
            <person name="Diener A."/>
            <person name="Gale L.R."/>
            <person name="Gardiner D.M."/>
            <person name="Goff S."/>
            <person name="Hammond-Kosack K.E."/>
            <person name="Hilburn K."/>
            <person name="Hua-Van A."/>
            <person name="Jonkers W."/>
            <person name="Kazan K."/>
            <person name="Kodira C.D."/>
            <person name="Koehrsen M."/>
            <person name="Kumar L."/>
            <person name="Lee Y.H."/>
            <person name="Li L."/>
            <person name="Manners J.M."/>
            <person name="Miranda-Saavedra D."/>
            <person name="Mukherjee M."/>
            <person name="Park G."/>
            <person name="Park J."/>
            <person name="Park S.Y."/>
            <person name="Proctor R.H."/>
            <person name="Regev A."/>
            <person name="Ruiz-Roldan M.C."/>
            <person name="Sain D."/>
            <person name="Sakthikumar S."/>
            <person name="Sykes S."/>
            <person name="Schwartz D.C."/>
            <person name="Turgeon B.G."/>
            <person name="Wapinski I."/>
            <person name="Yoder O."/>
            <person name="Young S."/>
            <person name="Zeng Q."/>
            <person name="Zhou S."/>
            <person name="Galagan J."/>
            <person name="Cuomo C.A."/>
            <person name="Kistler H.C."/>
            <person name="Rep M."/>
        </authorList>
    </citation>
    <scope>NUCLEOTIDE SEQUENCE [LARGE SCALE GENOMIC DNA]</scope>
    <source>
        <strain evidence="4">4287 / CBS 123668 / FGSC 9935 / NRRL 34936</strain>
    </source>
</reference>
<organism evidence="3 4">
    <name type="scientific">Fusarium oxysporum f. sp. lycopersici (strain 4287 / CBS 123668 / FGSC 9935 / NRRL 34936)</name>
    <name type="common">Fusarium vascular wilt of tomato</name>
    <dbReference type="NCBI Taxonomy" id="426428"/>
    <lineage>
        <taxon>Eukaryota</taxon>
        <taxon>Fungi</taxon>
        <taxon>Dikarya</taxon>
        <taxon>Ascomycota</taxon>
        <taxon>Pezizomycotina</taxon>
        <taxon>Sordariomycetes</taxon>
        <taxon>Hypocreomycetidae</taxon>
        <taxon>Hypocreales</taxon>
        <taxon>Nectriaceae</taxon>
        <taxon>Fusarium</taxon>
        <taxon>Fusarium oxysporum species complex</taxon>
    </lineage>
</organism>
<evidence type="ECO:0000313" key="3">
    <source>
        <dbReference type="EMBL" id="KNB15797.1"/>
    </source>
</evidence>
<dbReference type="Proteomes" id="UP000009097">
    <property type="component" value="Chromosome 14"/>
</dbReference>
<dbReference type="RefSeq" id="XP_018253842.1">
    <property type="nucleotide sequence ID" value="XM_018394248.1"/>
</dbReference>
<evidence type="ECO:0000313" key="4">
    <source>
        <dbReference type="Proteomes" id="UP000009097"/>
    </source>
</evidence>
<dbReference type="VEuPathDB" id="FungiDB:FOXG_14181"/>
<feature type="region of interest" description="Disordered" evidence="1">
    <location>
        <begin position="1"/>
        <end position="38"/>
    </location>
</feature>
<accession>A0A0J9WTC6</accession>
<dbReference type="InterPro" id="IPR058345">
    <property type="entry name" value="DUF8032"/>
</dbReference>
<protein>
    <recommendedName>
        <fullName evidence="2">DUF8032 domain-containing protein</fullName>
    </recommendedName>
</protein>
<feature type="region of interest" description="Disordered" evidence="1">
    <location>
        <begin position="193"/>
        <end position="212"/>
    </location>
</feature>
<dbReference type="OrthoDB" id="5599902at2759"/>
<feature type="domain" description="DUF8032" evidence="2">
    <location>
        <begin position="238"/>
        <end position="313"/>
    </location>
</feature>
<evidence type="ECO:0000259" key="2">
    <source>
        <dbReference type="Pfam" id="PF26087"/>
    </source>
</evidence>
<gene>
    <name evidence="3" type="ORF">FOXG_14181</name>
</gene>
<evidence type="ECO:0000256" key="1">
    <source>
        <dbReference type="SAM" id="MobiDB-lite"/>
    </source>
</evidence>